<evidence type="ECO:0000259" key="6">
    <source>
        <dbReference type="Pfam" id="PF23274"/>
    </source>
</evidence>
<dbReference type="InterPro" id="IPR022233">
    <property type="entry name" value="TRAPPC10/Trs130_C"/>
</dbReference>
<evidence type="ECO:0000259" key="5">
    <source>
        <dbReference type="Pfam" id="PF23036"/>
    </source>
</evidence>
<feature type="domain" description="DUF7077" evidence="6">
    <location>
        <begin position="705"/>
        <end position="811"/>
    </location>
</feature>
<dbReference type="Pfam" id="PF23274">
    <property type="entry name" value="DUF7077"/>
    <property type="match status" value="1"/>
</dbReference>
<evidence type="ECO:0000256" key="3">
    <source>
        <dbReference type="ARBA" id="ARBA00023034"/>
    </source>
</evidence>
<accession>A0ABR3AD74</accession>
<dbReference type="Proteomes" id="UP001437256">
    <property type="component" value="Unassembled WGS sequence"/>
</dbReference>
<organism evidence="7 8">
    <name type="scientific">Marasmius tenuissimus</name>
    <dbReference type="NCBI Taxonomy" id="585030"/>
    <lineage>
        <taxon>Eukaryota</taxon>
        <taxon>Fungi</taxon>
        <taxon>Dikarya</taxon>
        <taxon>Basidiomycota</taxon>
        <taxon>Agaricomycotina</taxon>
        <taxon>Agaricomycetes</taxon>
        <taxon>Agaricomycetidae</taxon>
        <taxon>Agaricales</taxon>
        <taxon>Marasmiineae</taxon>
        <taxon>Marasmiaceae</taxon>
        <taxon>Marasmius</taxon>
    </lineage>
</organism>
<dbReference type="PANTHER" id="PTHR13251:SF3">
    <property type="entry name" value="TRAFFICKING PROTEIN PARTICLE COMPLEX SUBUNIT 10"/>
    <property type="match status" value="1"/>
</dbReference>
<feature type="domain" description="TRAPPC10/Trs130 N-terminal" evidence="5">
    <location>
        <begin position="20"/>
        <end position="319"/>
    </location>
</feature>
<dbReference type="PANTHER" id="PTHR13251">
    <property type="entry name" value="EPILEPSY HOLOPROSENCEPHALY CANDIDATE 1/TMEM1"/>
    <property type="match status" value="1"/>
</dbReference>
<keyword evidence="2" id="KW-0813">Transport</keyword>
<dbReference type="InterPro" id="IPR055505">
    <property type="entry name" value="DUF7077"/>
</dbReference>
<comment type="caution">
    <text evidence="7">The sequence shown here is derived from an EMBL/GenBank/DDBJ whole genome shotgun (WGS) entry which is preliminary data.</text>
</comment>
<comment type="subcellular location">
    <subcellularLocation>
        <location evidence="1">Golgi apparatus</location>
    </subcellularLocation>
</comment>
<dbReference type="InterPro" id="IPR056913">
    <property type="entry name" value="TRAPPC10/Trs130_N"/>
</dbReference>
<evidence type="ECO:0000313" key="8">
    <source>
        <dbReference type="Proteomes" id="UP001437256"/>
    </source>
</evidence>
<name>A0ABR3AD74_9AGAR</name>
<sequence length="1171" mass="131179">MNNRRSILISYAAPQQFLSSPTWTQIQSGLRSHLPLRNIHWKSPSRTSIRTIQELDVSLVQLDSVRDEHTSQVPMTLLEKPFLNIYIVSCENTDLEGYRSTVKKQIKDWHTIVSSRKNQEWIILHVVRPDTKAPSGNFLKLKGSVFDKMRADFNTDKRERCVQLLYTIDNPAVWGELINKIKDGVLQSFQTAVSQREEEVKRSEGQRLMPGWNFCTFFILKESLARSFEGVNLHEEASLQYAELEESFHQVSKDKSLSWFGTFITPDSRDDSAPLLSVSKKAYRDLILANTISVFDLRIYLLARQCELFAHTGRILDVCTKVGAFLGAFGRKLREVETTLPQFFVESWIYSSALSVVEQCDLWVSELSLDPSTSPYNAGKAELIQLARNQLDIIGIELGHLPARPPFSSVLASPGNQTPSSGQISNTQLLKAFGDKEEFYELYILITTRAIDLYAKAGRRKFALKLHGSIAALDLHRGRLDTALTTYSSLPAHYALHLWTSLESSSLHRALDTHAQLDKPRDREWILILLSFMKTYAESSGAELLMSEEDKAAYLSSLSNQLKLAAESLQEGKYPYLHHPDHPAFTIQVAPSAELAGSEDGSYLVATVSNRLPIPFSVADIHVTLAGQDSEKLKYISEAHELPPGKSQLRLFCPSPTFGAFVLDSSEIRLGRLLFQWTHRKPASTRSNLVSQRPVLVKIPRDPLAFHVDISPPVEVQLDGTPRLLVMVSSGRNQVTKATIKLSSPSVKFHLNEARILTGKDGMTLEASDDRLALHHIPDRELVELLLPHTHSSAAQTIKVFAEAEYATEAGADISRSLRMTRNVSISLPISVNVEDFFRGKRLFSRFTVSTTNPQHVRISDARLEISPGAESGVRVVNCTSPRPIYTVKRTQPVDFIFQINSSDGPVNEPLTLCVKYRMLREEVEAVITAAVDDAVGESPSFESDRESMIHSLPKLLELNSNWVELYEITGELHFPPDDADHGHLKESMQRVKETLRKHRRSDPSGGLWRTVRIPVDVPHKNIVASVSLKISPEVLQDSKPIYAGQPIPATVTIHTSFHWGTSHGDPRRQYAMQYDVEEMVKEWLVSGRKRGNFMASDNHSFSVPITLVALHHGEYPLPQVIISALPLADEITMGSMAIPSTETYQTHGAETVLIMPRGGRSTYVVGMSDG</sequence>
<evidence type="ECO:0008006" key="9">
    <source>
        <dbReference type="Google" id="ProtNLM"/>
    </source>
</evidence>
<dbReference type="EMBL" id="JBBXMP010000003">
    <property type="protein sequence ID" value="KAL0071480.1"/>
    <property type="molecule type" value="Genomic_DNA"/>
</dbReference>
<evidence type="ECO:0000259" key="4">
    <source>
        <dbReference type="Pfam" id="PF12584"/>
    </source>
</evidence>
<gene>
    <name evidence="7" type="ORF">AAF712_001337</name>
</gene>
<proteinExistence type="predicted"/>
<reference evidence="7 8" key="1">
    <citation type="submission" date="2024-05" db="EMBL/GenBank/DDBJ databases">
        <title>A draft genome resource for the thread blight pathogen Marasmius tenuissimus strain MS-2.</title>
        <authorList>
            <person name="Yulfo-Soto G.E."/>
            <person name="Baruah I.K."/>
            <person name="Amoako-Attah I."/>
            <person name="Bukari Y."/>
            <person name="Meinhardt L.W."/>
            <person name="Bailey B.A."/>
            <person name="Cohen S.P."/>
        </authorList>
    </citation>
    <scope>NUCLEOTIDE SEQUENCE [LARGE SCALE GENOMIC DNA]</scope>
    <source>
        <strain evidence="7 8">MS-2</strain>
    </source>
</reference>
<keyword evidence="8" id="KW-1185">Reference proteome</keyword>
<keyword evidence="3" id="KW-0333">Golgi apparatus</keyword>
<evidence type="ECO:0000313" key="7">
    <source>
        <dbReference type="EMBL" id="KAL0071480.1"/>
    </source>
</evidence>
<dbReference type="Pfam" id="PF23036">
    <property type="entry name" value="TRAPPC10_1st"/>
    <property type="match status" value="1"/>
</dbReference>
<evidence type="ECO:0000256" key="1">
    <source>
        <dbReference type="ARBA" id="ARBA00004555"/>
    </source>
</evidence>
<dbReference type="InterPro" id="IPR045126">
    <property type="entry name" value="TRAPPC10/Trs130"/>
</dbReference>
<dbReference type="Pfam" id="PF12584">
    <property type="entry name" value="TRAPPC10"/>
    <property type="match status" value="1"/>
</dbReference>
<evidence type="ECO:0000256" key="2">
    <source>
        <dbReference type="ARBA" id="ARBA00022448"/>
    </source>
</evidence>
<feature type="domain" description="TRAPPC10/Trs130 C-terminal" evidence="4">
    <location>
        <begin position="1015"/>
        <end position="1155"/>
    </location>
</feature>
<protein>
    <recommendedName>
        <fullName evidence="9">Trafficking protein particle complex subunit 10</fullName>
    </recommendedName>
</protein>